<evidence type="ECO:0000256" key="1">
    <source>
        <dbReference type="ARBA" id="ARBA00004496"/>
    </source>
</evidence>
<keyword evidence="3" id="KW-0132">Cell division</keyword>
<dbReference type="GO" id="GO:0051301">
    <property type="term" value="P:cell division"/>
    <property type="evidence" value="ECO:0007669"/>
    <property type="project" value="UniProtKB-KW"/>
</dbReference>
<dbReference type="InterPro" id="IPR004107">
    <property type="entry name" value="Integrase_SAM-like_N"/>
</dbReference>
<evidence type="ECO:0000256" key="3">
    <source>
        <dbReference type="ARBA" id="ARBA00022618"/>
    </source>
</evidence>
<dbReference type="Gene3D" id="1.10.443.10">
    <property type="entry name" value="Intergrase catalytic core"/>
    <property type="match status" value="1"/>
</dbReference>
<dbReference type="InterPro" id="IPR013762">
    <property type="entry name" value="Integrase-like_cat_sf"/>
</dbReference>
<keyword evidence="8" id="KW-0131">Cell cycle</keyword>
<dbReference type="AlphaFoldDB" id="A0A0S7EG86"/>
<dbReference type="Proteomes" id="UP000069030">
    <property type="component" value="Chromosome"/>
</dbReference>
<dbReference type="Pfam" id="PF02899">
    <property type="entry name" value="Phage_int_SAM_1"/>
    <property type="match status" value="1"/>
</dbReference>
<dbReference type="PANTHER" id="PTHR30349">
    <property type="entry name" value="PHAGE INTEGRASE-RELATED"/>
    <property type="match status" value="1"/>
</dbReference>
<dbReference type="Gene3D" id="1.10.150.130">
    <property type="match status" value="1"/>
</dbReference>
<dbReference type="EMBL" id="CP013690">
    <property type="protein sequence ID" value="ALU25169.1"/>
    <property type="molecule type" value="Genomic_DNA"/>
</dbReference>
<dbReference type="InterPro" id="IPR044068">
    <property type="entry name" value="CB"/>
</dbReference>
<reference evidence="9 10" key="1">
    <citation type="journal article" date="2016" name="J. Zhejiang Univ. Sci. B">
        <title>Antibiotic resistance mechanisms of Myroides sp.</title>
        <authorList>
            <person name="Hu S."/>
            <person name="Yuan S."/>
            <person name="Qu H."/>
            <person name="Jiang T."/>
            <person name="Zhou Y."/>
            <person name="Wang M."/>
            <person name="Ming D."/>
        </authorList>
    </citation>
    <scope>NUCLEOTIDE SEQUENCE [LARGE SCALE GENOMIC DNA]</scope>
    <source>
        <strain evidence="9 10">PR63039</strain>
    </source>
</reference>
<evidence type="ECO:0000256" key="4">
    <source>
        <dbReference type="ARBA" id="ARBA00022829"/>
    </source>
</evidence>
<sequence length="300" mass="34448">MFENLEKFIEYIQKERKYSDKTVLAYQNDIGDYVSFLEQLSLDYLKAGYDGVRLWIVKLSEEGLTNRSINRKTSALSSFYKFLLKIGEVETNPLYLHRSLKVEKKLQLPFSIKEIDAVRTMFEGKEDFNSLRDLLIVEMLYCLGLRRAELVALDVDDIDFYLHQVRILGKGSKQRIVPLLGSVEVLLKKYLESRSLVLSSVVGIKGLLVTESGKKVDEMFVYRVINSYFSNATTKEKKSPHMLRHSFATHLLEGGADINSIKELMGHESLSTTQGYAQINLSELKKVYQSSHPRGKNKEK</sequence>
<evidence type="ECO:0000256" key="6">
    <source>
        <dbReference type="ARBA" id="ARBA00023125"/>
    </source>
</evidence>
<dbReference type="PROSITE" id="PS51900">
    <property type="entry name" value="CB"/>
    <property type="match status" value="1"/>
</dbReference>
<keyword evidence="6" id="KW-0238">DNA-binding</keyword>
<dbReference type="InterPro" id="IPR011010">
    <property type="entry name" value="DNA_brk_join_enz"/>
</dbReference>
<dbReference type="SUPFAM" id="SSF56349">
    <property type="entry name" value="DNA breaking-rejoining enzymes"/>
    <property type="match status" value="1"/>
</dbReference>
<evidence type="ECO:0000256" key="8">
    <source>
        <dbReference type="ARBA" id="ARBA00023306"/>
    </source>
</evidence>
<evidence type="ECO:0000313" key="9">
    <source>
        <dbReference type="EMBL" id="ALU25169.1"/>
    </source>
</evidence>
<dbReference type="InterPro" id="IPR010998">
    <property type="entry name" value="Integrase_recombinase_N"/>
</dbReference>
<dbReference type="GO" id="GO:0003677">
    <property type="term" value="F:DNA binding"/>
    <property type="evidence" value="ECO:0007669"/>
    <property type="project" value="UniProtKB-UniRule"/>
</dbReference>
<dbReference type="PANTHER" id="PTHR30349:SF77">
    <property type="entry name" value="TYROSINE RECOMBINASE XERC"/>
    <property type="match status" value="1"/>
</dbReference>
<evidence type="ECO:0000256" key="5">
    <source>
        <dbReference type="ARBA" id="ARBA00022908"/>
    </source>
</evidence>
<dbReference type="GO" id="GO:0007059">
    <property type="term" value="P:chromosome segregation"/>
    <property type="evidence" value="ECO:0007669"/>
    <property type="project" value="UniProtKB-KW"/>
</dbReference>
<keyword evidence="7" id="KW-0233">DNA recombination</keyword>
<dbReference type="PROSITE" id="PS51898">
    <property type="entry name" value="TYR_RECOMBINASE"/>
    <property type="match status" value="1"/>
</dbReference>
<dbReference type="eggNOG" id="COG4974">
    <property type="taxonomic scope" value="Bacteria"/>
</dbReference>
<evidence type="ECO:0000256" key="7">
    <source>
        <dbReference type="ARBA" id="ARBA00023172"/>
    </source>
</evidence>
<dbReference type="GO" id="GO:0015074">
    <property type="term" value="P:DNA integration"/>
    <property type="evidence" value="ECO:0007669"/>
    <property type="project" value="UniProtKB-KW"/>
</dbReference>
<keyword evidence="4" id="KW-0159">Chromosome partition</keyword>
<organism evidence="9 10">
    <name type="scientific">Myroides odoratimimus</name>
    <dbReference type="NCBI Taxonomy" id="76832"/>
    <lineage>
        <taxon>Bacteria</taxon>
        <taxon>Pseudomonadati</taxon>
        <taxon>Bacteroidota</taxon>
        <taxon>Flavobacteriia</taxon>
        <taxon>Flavobacteriales</taxon>
        <taxon>Flavobacteriaceae</taxon>
        <taxon>Myroides</taxon>
    </lineage>
</organism>
<proteinExistence type="predicted"/>
<keyword evidence="2" id="KW-0963">Cytoplasm</keyword>
<dbReference type="GO" id="GO:0006310">
    <property type="term" value="P:DNA recombination"/>
    <property type="evidence" value="ECO:0007669"/>
    <property type="project" value="UniProtKB-KW"/>
</dbReference>
<dbReference type="KEGG" id="mod:AS202_02900"/>
<evidence type="ECO:0000256" key="2">
    <source>
        <dbReference type="ARBA" id="ARBA00022490"/>
    </source>
</evidence>
<name>A0A0S7EG86_9FLAO</name>
<dbReference type="InterPro" id="IPR050090">
    <property type="entry name" value="Tyrosine_recombinase_XerCD"/>
</dbReference>
<comment type="subcellular location">
    <subcellularLocation>
        <location evidence="1">Cytoplasm</location>
    </subcellularLocation>
</comment>
<dbReference type="GO" id="GO:0005737">
    <property type="term" value="C:cytoplasm"/>
    <property type="evidence" value="ECO:0007669"/>
    <property type="project" value="UniProtKB-SubCell"/>
</dbReference>
<dbReference type="RefSeq" id="WP_006259598.1">
    <property type="nucleotide sequence ID" value="NZ_BCMQ01000005.1"/>
</dbReference>
<dbReference type="Pfam" id="PF00589">
    <property type="entry name" value="Phage_integrase"/>
    <property type="match status" value="1"/>
</dbReference>
<gene>
    <name evidence="9" type="ORF">AS202_02900</name>
</gene>
<dbReference type="InterPro" id="IPR002104">
    <property type="entry name" value="Integrase_catalytic"/>
</dbReference>
<keyword evidence="5" id="KW-0229">DNA integration</keyword>
<protein>
    <submittedName>
        <fullName evidence="9">Integrase</fullName>
    </submittedName>
</protein>
<accession>A0A0S7EG86</accession>
<evidence type="ECO:0000313" key="10">
    <source>
        <dbReference type="Proteomes" id="UP000069030"/>
    </source>
</evidence>